<comment type="subcellular location">
    <subcellularLocation>
        <location evidence="1">Mitochondrion inner membrane</location>
        <topology evidence="1">Single-pass membrane protein</topology>
    </subcellularLocation>
</comment>
<evidence type="ECO:0000256" key="5">
    <source>
        <dbReference type="ARBA" id="ARBA00023128"/>
    </source>
</evidence>
<evidence type="ECO:0000313" key="9">
    <source>
        <dbReference type="EMBL" id="GIQ86221.1"/>
    </source>
</evidence>
<comment type="similarity">
    <text evidence="7">Belongs to the TIM14 family.</text>
</comment>
<gene>
    <name evidence="9" type="ORF">KIPB_008032</name>
</gene>
<keyword evidence="4" id="KW-1133">Transmembrane helix</keyword>
<dbReference type="SMART" id="SM00271">
    <property type="entry name" value="DnaJ"/>
    <property type="match status" value="1"/>
</dbReference>
<dbReference type="OrthoDB" id="240298at2759"/>
<evidence type="ECO:0000256" key="3">
    <source>
        <dbReference type="ARBA" id="ARBA00022792"/>
    </source>
</evidence>
<dbReference type="InterPro" id="IPR001623">
    <property type="entry name" value="DnaJ_domain"/>
</dbReference>
<dbReference type="CDD" id="cd06257">
    <property type="entry name" value="DnaJ"/>
    <property type="match status" value="1"/>
</dbReference>
<accession>A0A9K3CZW2</accession>
<evidence type="ECO:0000256" key="4">
    <source>
        <dbReference type="ARBA" id="ARBA00022989"/>
    </source>
</evidence>
<reference evidence="9 10" key="1">
    <citation type="journal article" date="2018" name="PLoS ONE">
        <title>The draft genome of Kipferlia bialata reveals reductive genome evolution in fornicate parasites.</title>
        <authorList>
            <person name="Tanifuji G."/>
            <person name="Takabayashi S."/>
            <person name="Kume K."/>
            <person name="Takagi M."/>
            <person name="Nakayama T."/>
            <person name="Kamikawa R."/>
            <person name="Inagaki Y."/>
            <person name="Hashimoto T."/>
        </authorList>
    </citation>
    <scope>NUCLEOTIDE SEQUENCE [LARGE SCALE GENOMIC DNA]</scope>
    <source>
        <strain evidence="9">NY0173</strain>
    </source>
</reference>
<proteinExistence type="inferred from homology"/>
<dbReference type="EMBL" id="BDIP01002386">
    <property type="protein sequence ID" value="GIQ86221.1"/>
    <property type="molecule type" value="Genomic_DNA"/>
</dbReference>
<feature type="domain" description="J" evidence="8">
    <location>
        <begin position="59"/>
        <end position="112"/>
    </location>
</feature>
<dbReference type="GO" id="GO:0001405">
    <property type="term" value="C:PAM complex, Tim23 associated import motor"/>
    <property type="evidence" value="ECO:0007669"/>
    <property type="project" value="TreeGrafter"/>
</dbReference>
<dbReference type="PANTHER" id="PTHR12763:SF28">
    <property type="entry name" value="GEO10507P1-RELATED"/>
    <property type="match status" value="1"/>
</dbReference>
<evidence type="ECO:0000313" key="10">
    <source>
        <dbReference type="Proteomes" id="UP000265618"/>
    </source>
</evidence>
<organism evidence="9 10">
    <name type="scientific">Kipferlia bialata</name>
    <dbReference type="NCBI Taxonomy" id="797122"/>
    <lineage>
        <taxon>Eukaryota</taxon>
        <taxon>Metamonada</taxon>
        <taxon>Carpediemonas-like organisms</taxon>
        <taxon>Kipferlia</taxon>
    </lineage>
</organism>
<evidence type="ECO:0000256" key="1">
    <source>
        <dbReference type="ARBA" id="ARBA00004434"/>
    </source>
</evidence>
<keyword evidence="2" id="KW-0812">Transmembrane</keyword>
<comment type="caution">
    <text evidence="9">The sequence shown here is derived from an EMBL/GenBank/DDBJ whole genome shotgun (WGS) entry which is preliminary data.</text>
</comment>
<evidence type="ECO:0000256" key="7">
    <source>
        <dbReference type="ARBA" id="ARBA00038105"/>
    </source>
</evidence>
<dbReference type="SUPFAM" id="SSF46565">
    <property type="entry name" value="Chaperone J-domain"/>
    <property type="match status" value="1"/>
</dbReference>
<dbReference type="InterPro" id="IPR036869">
    <property type="entry name" value="J_dom_sf"/>
</dbReference>
<keyword evidence="5" id="KW-0496">Mitochondrion</keyword>
<sequence length="112" mass="12202">MPLSKPARIMASVSIGVAATAATAFLSSLRKPQTHNLSISGFQFPSHWKGEFPTINRTEASRILGVPASSSTQQVNTQFKRLLLLNHPDRGGSTFLASKINEARDVLIKKKE</sequence>
<dbReference type="AlphaFoldDB" id="A0A9K3CZW2"/>
<dbReference type="Proteomes" id="UP000265618">
    <property type="component" value="Unassembled WGS sequence"/>
</dbReference>
<keyword evidence="3" id="KW-0999">Mitochondrion inner membrane</keyword>
<dbReference type="FunFam" id="1.10.287.110:FF:000001">
    <property type="entry name" value="Import inner membrane translocase subunit tim14"/>
    <property type="match status" value="1"/>
</dbReference>
<evidence type="ECO:0000256" key="2">
    <source>
        <dbReference type="ARBA" id="ARBA00022692"/>
    </source>
</evidence>
<keyword evidence="10" id="KW-1185">Reference proteome</keyword>
<name>A0A9K3CZW2_9EUKA</name>
<dbReference type="GO" id="GO:0001671">
    <property type="term" value="F:ATPase activator activity"/>
    <property type="evidence" value="ECO:0007669"/>
    <property type="project" value="TreeGrafter"/>
</dbReference>
<dbReference type="GO" id="GO:0030150">
    <property type="term" value="P:protein import into mitochondrial matrix"/>
    <property type="evidence" value="ECO:0007669"/>
    <property type="project" value="TreeGrafter"/>
</dbReference>
<protein>
    <recommendedName>
        <fullName evidence="8">J domain-containing protein</fullName>
    </recommendedName>
</protein>
<dbReference type="Gene3D" id="1.10.287.110">
    <property type="entry name" value="DnaJ domain"/>
    <property type="match status" value="1"/>
</dbReference>
<dbReference type="PROSITE" id="PS50076">
    <property type="entry name" value="DNAJ_2"/>
    <property type="match status" value="1"/>
</dbReference>
<evidence type="ECO:0000256" key="6">
    <source>
        <dbReference type="ARBA" id="ARBA00023136"/>
    </source>
</evidence>
<dbReference type="PANTHER" id="PTHR12763">
    <property type="match status" value="1"/>
</dbReference>
<keyword evidence="6" id="KW-0472">Membrane</keyword>
<evidence type="ECO:0000259" key="8">
    <source>
        <dbReference type="PROSITE" id="PS50076"/>
    </source>
</evidence>